<dbReference type="InterPro" id="IPR036097">
    <property type="entry name" value="HisK_dim/P_sf"/>
</dbReference>
<dbReference type="InterPro" id="IPR041664">
    <property type="entry name" value="AAA_16"/>
</dbReference>
<dbReference type="PROSITE" id="PS50011">
    <property type="entry name" value="PROTEIN_KINASE_DOM"/>
    <property type="match status" value="1"/>
</dbReference>
<feature type="domain" description="PAS" evidence="16">
    <location>
        <begin position="1480"/>
        <end position="1550"/>
    </location>
</feature>
<dbReference type="PROSITE" id="PS50109">
    <property type="entry name" value="HIS_KIN"/>
    <property type="match status" value="1"/>
</dbReference>
<dbReference type="Pfam" id="PF00069">
    <property type="entry name" value="Pkinase"/>
    <property type="match status" value="1"/>
</dbReference>
<dbReference type="InterPro" id="IPR004358">
    <property type="entry name" value="Sig_transdc_His_kin-like_C"/>
</dbReference>
<keyword evidence="8" id="KW-0418">Kinase</keyword>
<keyword evidence="9" id="KW-0067">ATP-binding</keyword>
<dbReference type="Pfam" id="PF02518">
    <property type="entry name" value="HATPase_c"/>
    <property type="match status" value="1"/>
</dbReference>
<dbReference type="eggNOG" id="COG2205">
    <property type="taxonomic scope" value="Bacteria"/>
</dbReference>
<dbReference type="NCBIfam" id="TIGR00229">
    <property type="entry name" value="sensory_box"/>
    <property type="match status" value="1"/>
</dbReference>
<dbReference type="OrthoDB" id="5521237at2"/>
<keyword evidence="7" id="KW-0547">Nucleotide-binding</keyword>
<dbReference type="CDD" id="cd00082">
    <property type="entry name" value="HisKA"/>
    <property type="match status" value="1"/>
</dbReference>
<dbReference type="PROSITE" id="PS50113">
    <property type="entry name" value="PAC"/>
    <property type="match status" value="1"/>
</dbReference>
<dbReference type="InterPro" id="IPR011006">
    <property type="entry name" value="CheY-like_superfamily"/>
</dbReference>
<dbReference type="Pfam" id="PF00512">
    <property type="entry name" value="HisKA"/>
    <property type="match status" value="1"/>
</dbReference>
<dbReference type="SMART" id="SM00387">
    <property type="entry name" value="HATPase_c"/>
    <property type="match status" value="1"/>
</dbReference>
<dbReference type="CDD" id="cd17546">
    <property type="entry name" value="REC_hyHK_CKI1_RcsC-like"/>
    <property type="match status" value="1"/>
</dbReference>
<dbReference type="GO" id="GO:0004713">
    <property type="term" value="F:protein tyrosine kinase activity"/>
    <property type="evidence" value="ECO:0007669"/>
    <property type="project" value="InterPro"/>
</dbReference>
<keyword evidence="4 12" id="KW-0597">Phosphoprotein</keyword>
<dbReference type="FunFam" id="1.10.287.130:FF:000004">
    <property type="entry name" value="Ethylene receptor 1"/>
    <property type="match status" value="1"/>
</dbReference>
<evidence type="ECO:0000256" key="5">
    <source>
        <dbReference type="ARBA" id="ARBA00022679"/>
    </source>
</evidence>
<keyword evidence="6" id="KW-0812">Transmembrane</keyword>
<dbReference type="Gene3D" id="3.40.50.300">
    <property type="entry name" value="P-loop containing nucleotide triphosphate hydrolases"/>
    <property type="match status" value="1"/>
</dbReference>
<dbReference type="InterPro" id="IPR036890">
    <property type="entry name" value="HATPase_C_sf"/>
</dbReference>
<dbReference type="SUPFAM" id="SSF55781">
    <property type="entry name" value="GAF domain-like"/>
    <property type="match status" value="1"/>
</dbReference>
<accession>S4XMX7</accession>
<comment type="catalytic activity">
    <reaction evidence="1">
        <text>ATP + protein L-histidine = ADP + protein N-phospho-L-histidine.</text>
        <dbReference type="EC" id="2.7.13.3"/>
    </reaction>
</comment>
<dbReference type="SMART" id="SM00448">
    <property type="entry name" value="REC"/>
    <property type="match status" value="1"/>
</dbReference>
<evidence type="ECO:0000259" key="13">
    <source>
        <dbReference type="PROSITE" id="PS50011"/>
    </source>
</evidence>
<dbReference type="SUPFAM" id="SSF56112">
    <property type="entry name" value="Protein kinase-like (PK-like)"/>
    <property type="match status" value="1"/>
</dbReference>
<feature type="domain" description="PAC" evidence="17">
    <location>
        <begin position="1553"/>
        <end position="1604"/>
    </location>
</feature>
<dbReference type="PATRIC" id="fig|1254432.3.peg.922"/>
<dbReference type="InterPro" id="IPR005467">
    <property type="entry name" value="His_kinase_dom"/>
</dbReference>
<dbReference type="InterPro" id="IPR003018">
    <property type="entry name" value="GAF"/>
</dbReference>
<dbReference type="SUPFAM" id="SSF47384">
    <property type="entry name" value="Homodimeric domain of signal transducing histidine kinase"/>
    <property type="match status" value="1"/>
</dbReference>
<evidence type="ECO:0000259" key="16">
    <source>
        <dbReference type="PROSITE" id="PS50112"/>
    </source>
</evidence>
<dbReference type="eggNOG" id="COG0745">
    <property type="taxonomic scope" value="Bacteria"/>
</dbReference>
<dbReference type="PANTHER" id="PTHR43642:SF1">
    <property type="entry name" value="HYBRID SIGNAL TRANSDUCTION HISTIDINE KINASE G"/>
    <property type="match status" value="1"/>
</dbReference>
<evidence type="ECO:0000256" key="6">
    <source>
        <dbReference type="ARBA" id="ARBA00022692"/>
    </source>
</evidence>
<dbReference type="PROSITE" id="PS50110">
    <property type="entry name" value="RESPONSE_REGULATORY"/>
    <property type="match status" value="1"/>
</dbReference>
<evidence type="ECO:0000259" key="17">
    <source>
        <dbReference type="PROSITE" id="PS50113"/>
    </source>
</evidence>
<dbReference type="Pfam" id="PF08448">
    <property type="entry name" value="PAS_4"/>
    <property type="match status" value="1"/>
</dbReference>
<feature type="domain" description="Response regulatory" evidence="15">
    <location>
        <begin position="1864"/>
        <end position="1983"/>
    </location>
</feature>
<dbReference type="STRING" id="1254432.SCE1572_04165"/>
<feature type="modified residue" description="4-aspartylphosphate" evidence="12">
    <location>
        <position position="1913"/>
    </location>
</feature>
<keyword evidence="10" id="KW-1133">Transmembrane helix</keyword>
<evidence type="ECO:0000313" key="19">
    <source>
        <dbReference type="Proteomes" id="UP000014803"/>
    </source>
</evidence>
<dbReference type="PANTHER" id="PTHR43642">
    <property type="entry name" value="HYBRID SIGNAL TRANSDUCTION HISTIDINE KINASE G"/>
    <property type="match status" value="1"/>
</dbReference>
<dbReference type="SUPFAM" id="SSF55874">
    <property type="entry name" value="ATPase domain of HSP90 chaperone/DNA topoisomerase II/histidine kinase"/>
    <property type="match status" value="1"/>
</dbReference>
<dbReference type="CDD" id="cd16922">
    <property type="entry name" value="HATPase_EvgS-ArcB-TorS-like"/>
    <property type="match status" value="1"/>
</dbReference>
<dbReference type="InterPro" id="IPR000719">
    <property type="entry name" value="Prot_kinase_dom"/>
</dbReference>
<gene>
    <name evidence="18" type="ORF">SCE1572_04165</name>
</gene>
<reference evidence="18 19" key="1">
    <citation type="journal article" date="2013" name="Sci. Rep.">
        <title>Extraordinary expansion of a Sorangium cellulosum genome from an alkaline milieu.</title>
        <authorList>
            <person name="Han K."/>
            <person name="Li Z.F."/>
            <person name="Peng R."/>
            <person name="Zhu L.P."/>
            <person name="Zhou T."/>
            <person name="Wang L.G."/>
            <person name="Li S.G."/>
            <person name="Zhang X.B."/>
            <person name="Hu W."/>
            <person name="Wu Z.H."/>
            <person name="Qin N."/>
            <person name="Li Y.Z."/>
        </authorList>
    </citation>
    <scope>NUCLEOTIDE SEQUENCE [LARGE SCALE GENOMIC DNA]</scope>
    <source>
        <strain evidence="18 19">So0157-2</strain>
    </source>
</reference>
<dbReference type="CDD" id="cd14014">
    <property type="entry name" value="STKc_PknB_like"/>
    <property type="match status" value="1"/>
</dbReference>
<evidence type="ECO:0000256" key="12">
    <source>
        <dbReference type="PROSITE-ProRule" id="PRU00169"/>
    </source>
</evidence>
<dbReference type="RefSeq" id="WP_020732829.1">
    <property type="nucleotide sequence ID" value="NC_021658.1"/>
</dbReference>
<dbReference type="Pfam" id="PF00072">
    <property type="entry name" value="Response_reg"/>
    <property type="match status" value="1"/>
</dbReference>
<dbReference type="SMART" id="SM00388">
    <property type="entry name" value="HisKA"/>
    <property type="match status" value="1"/>
</dbReference>
<evidence type="ECO:0000256" key="9">
    <source>
        <dbReference type="ARBA" id="ARBA00022840"/>
    </source>
</evidence>
<dbReference type="InterPro" id="IPR011009">
    <property type="entry name" value="Kinase-like_dom_sf"/>
</dbReference>
<dbReference type="InterPro" id="IPR003594">
    <property type="entry name" value="HATPase_dom"/>
</dbReference>
<proteinExistence type="predicted"/>
<keyword evidence="5" id="KW-0808">Transferase</keyword>
<evidence type="ECO:0000259" key="15">
    <source>
        <dbReference type="PROSITE" id="PS50110"/>
    </source>
</evidence>
<dbReference type="EMBL" id="CP003969">
    <property type="protein sequence ID" value="AGP33761.1"/>
    <property type="molecule type" value="Genomic_DNA"/>
</dbReference>
<dbReference type="InterPro" id="IPR000014">
    <property type="entry name" value="PAS"/>
</dbReference>
<comment type="subcellular location">
    <subcellularLocation>
        <location evidence="2">Membrane</location>
    </subcellularLocation>
</comment>
<feature type="domain" description="Protein kinase" evidence="13">
    <location>
        <begin position="1"/>
        <end position="285"/>
    </location>
</feature>
<dbReference type="Pfam" id="PF13191">
    <property type="entry name" value="AAA_16"/>
    <property type="match status" value="1"/>
</dbReference>
<dbReference type="SMART" id="SM00091">
    <property type="entry name" value="PAS"/>
    <property type="match status" value="1"/>
</dbReference>
<dbReference type="GO" id="GO:0000155">
    <property type="term" value="F:phosphorelay sensor kinase activity"/>
    <property type="evidence" value="ECO:0007669"/>
    <property type="project" value="InterPro"/>
</dbReference>
<dbReference type="SUPFAM" id="SSF55785">
    <property type="entry name" value="PYP-like sensor domain (PAS domain)"/>
    <property type="match status" value="1"/>
</dbReference>
<dbReference type="Gene3D" id="1.10.510.10">
    <property type="entry name" value="Transferase(Phosphotransferase) domain 1"/>
    <property type="match status" value="1"/>
</dbReference>
<dbReference type="HOGENOM" id="CLU_000445_34_2_7"/>
<dbReference type="Gene3D" id="3.30.450.40">
    <property type="match status" value="1"/>
</dbReference>
<dbReference type="InterPro" id="IPR035965">
    <property type="entry name" value="PAS-like_dom_sf"/>
</dbReference>
<dbReference type="eggNOG" id="COG3899">
    <property type="taxonomic scope" value="Bacteria"/>
</dbReference>
<dbReference type="SMART" id="SM00065">
    <property type="entry name" value="GAF"/>
    <property type="match status" value="1"/>
</dbReference>
<dbReference type="Gene3D" id="3.30.450.20">
    <property type="entry name" value="PAS domain"/>
    <property type="match status" value="1"/>
</dbReference>
<dbReference type="eggNOG" id="COG2203">
    <property type="taxonomic scope" value="Bacteria"/>
</dbReference>
<dbReference type="Gene3D" id="3.40.50.2300">
    <property type="match status" value="1"/>
</dbReference>
<organism evidence="18 19">
    <name type="scientific">Sorangium cellulosum So0157-2</name>
    <dbReference type="NCBI Taxonomy" id="1254432"/>
    <lineage>
        <taxon>Bacteria</taxon>
        <taxon>Pseudomonadati</taxon>
        <taxon>Myxococcota</taxon>
        <taxon>Polyangia</taxon>
        <taxon>Polyangiales</taxon>
        <taxon>Polyangiaceae</taxon>
        <taxon>Sorangium</taxon>
    </lineage>
</organism>
<evidence type="ECO:0000256" key="8">
    <source>
        <dbReference type="ARBA" id="ARBA00022777"/>
    </source>
</evidence>
<feature type="domain" description="Histidine kinase" evidence="14">
    <location>
        <begin position="1621"/>
        <end position="1841"/>
    </location>
</feature>
<dbReference type="FunFam" id="3.30.565.10:FF:000010">
    <property type="entry name" value="Sensor histidine kinase RcsC"/>
    <property type="match status" value="1"/>
</dbReference>
<sequence>MILGKGYSILEKAAETADFSLIRACRKGDDIPILLKVLRAEKATRAEVARFKHQCERIARLASPRLVALHGVEELAGALLVVLEDFPGRDLARTLAERPPRRMPLGEALDLAAAIAEGLAAVHAAGLIHRDLRPHNVLAGACGAVKITSFGVDAEITRAHERLYAPAVIADVLPYVAPEQTGRMNRGVDYRTDLYALGVILYQMLTGQRPFEALDPMELIHAHLALAPAPPSRADPTLPEAVSGVVLKLLAKNAEDRSQSAEGLLADLERCREALRGTGTIEPFVAGQHARHDLFRIHQKLYGREQDIEALTAAFGRALEGSREIVIVSGYSGIGKSSLVHEILKPLARQKGYFTSGKYDQYNRGAPYSAVIQAFDGLVRQILTESDARILRFRSAILEALGPNAQVVCDVIPSLCHVLGAQPPVPALDPLEAQNRLNRCFLLFVSVFARGAHPLVPFLDDLQWIDPASLGLLRTLLADDSLEALFFCGAYRDNEVSPGHPLIRAIEELKHAGLVVRDIVLAPLARRHLLQMLSDSLKCDDCGPLVDAVQKKAGGNPFFVKEFVRSLHDHGALTFAAGSGWRWDLARIDALAYTDNVVDLMVRTIARLPPEAVEALKLAAAIGNRFDLDVLAPVSECSLEEAYSRLDPAAREGLVTPGREVYRFAHDKVQEGAYAMIPAADRPAFHLRIGRLLAGKVDLSESQSLFDVVGHLNSAGDLVSHPAERLRLAHMSLEAACRAEDAAAFGAALRYLELGLLRLPEDAWTSQYPLRLRYAMKTALMLSLCGRHDDALALLSDCLERAASRLDRTEVLRLKLSVQVLRNDLPAALAEGLAALRPFGLDLPAFPDEAMADAQIRATMDLVREKTIEALPALPQLEDPEIRAMQDVLVELFLPCWFLSLNNLSITLAKLVENTLRHGVSKHAIFGYIQFGAFLCGRGDIALGYRFGRAAIDLSERFTDKKSEAVLRDMWGTFVQHWREGYPACKDSLLAGMHAGLETGQYIWAFYSAVNSMTNSVLRGLPLSDLLAEAQSYQPIRKLDKFNAITWIIAAAGQLAHQLSVETACPAKLAGAWIDIDEVIEEARRIDSQGSLVFANFYVVLLGVFQGAFEEAARAALPLNVETPTVAAWHGIPALHFYAGVAFTRAADVVSPDERALFLERAEIFAEKLSRWADLFPENLAHRSALLCAELARVRGDARAAAGDRYDEAIALAQRGGYLHDEALANELAGLFFRALGKETIAGAYLTKAHRAYGRWGATEAMRRLERAYPDLVPSEILRGARCPEAAAPASAALDLGSVLKASQAISGEIVLDRLLDALMRILVKNAGARRGCLLLARAETLFLAAEARAEGPEIEVRIPHEPEASPSDLPASLLNYVRRSREKVILDDGTARNPIIAGDGLYRYARSALCLPILRQAELVGLLYLENDLIAGAFTPDRLSVLELLSAQAAISIANATLYADLLQENSERRRAEQAVRDSKELLQSIVDNSTAIIYLKDVEGRYLMVNRRYAELFHVGEQAIVGRTDYDVFPRERADAFRALDQEVLATGTALQVEEEAPQDDGLHTYISLKYPLCNAAGQPYALCGISTDITERKQAEAERQARKTAEAESRAKTEFLRNMSHELRTPLNAILGYAQILKRSPGLDDRQATGLNTIQQSGQHLLTLINDLLDLAKIEAGKLDLYPEPIHLSTFLRGVADISRVRAEQKSLYFDYEVTPHLPQAVLADEKRLRQVLLNLLGNAVKFTDRGRVSFGVRPLSQDGASARLRFEVEDTGVGMAPEQLAKLFQPFGRVGDVRRRAGSGLGLMISHQLVHLMGSEIQVESRPDEGSRFSFEVILPMAELAAPLRPSERAPIGYEGPRRKVLVADDVVGSRAMLLDLLSGLGFEVCEATNGQEAVEQELAASPDLAVMDLVMPVMDGLEAIHRIRRNRRARGLPRLPSITVSASANEEDQAESMAAGADAFLAKPLDQESLLRIIGAQLGLTWVYVRSAEERAGDGEAAELVAPPPEEMDVLHALAQEGNMRDIRERAAYLITLDERYRPFADRLHRLAQDYQSQAILSLVEEHLQGVEPRAMLGLEPPRRREGGQRP</sequence>
<evidence type="ECO:0000256" key="10">
    <source>
        <dbReference type="ARBA" id="ARBA00022989"/>
    </source>
</evidence>
<evidence type="ECO:0000256" key="11">
    <source>
        <dbReference type="ARBA" id="ARBA00023136"/>
    </source>
</evidence>
<dbReference type="SUPFAM" id="SSF52540">
    <property type="entry name" value="P-loop containing nucleoside triphosphate hydrolases"/>
    <property type="match status" value="1"/>
</dbReference>
<dbReference type="KEGG" id="scu:SCE1572_04165"/>
<dbReference type="InterPro" id="IPR000700">
    <property type="entry name" value="PAS-assoc_C"/>
</dbReference>
<dbReference type="SMART" id="SM00219">
    <property type="entry name" value="TyrKc"/>
    <property type="match status" value="1"/>
</dbReference>
<dbReference type="PROSITE" id="PS50112">
    <property type="entry name" value="PAS"/>
    <property type="match status" value="1"/>
</dbReference>
<name>S4XMX7_SORCE</name>
<dbReference type="Gene3D" id="3.30.565.10">
    <property type="entry name" value="Histidine kinase-like ATPase, C-terminal domain"/>
    <property type="match status" value="1"/>
</dbReference>
<evidence type="ECO:0000313" key="18">
    <source>
        <dbReference type="EMBL" id="AGP33761.1"/>
    </source>
</evidence>
<dbReference type="InterPro" id="IPR027417">
    <property type="entry name" value="P-loop_NTPase"/>
</dbReference>
<dbReference type="PRINTS" id="PR00344">
    <property type="entry name" value="BCTRLSENSOR"/>
</dbReference>
<protein>
    <recommendedName>
        <fullName evidence="3">histidine kinase</fullName>
        <ecNumber evidence="3">2.7.13.3</ecNumber>
    </recommendedName>
</protein>
<dbReference type="EC" id="2.7.13.3" evidence="3"/>
<keyword evidence="11" id="KW-0472">Membrane</keyword>
<dbReference type="GO" id="GO:0005524">
    <property type="term" value="F:ATP binding"/>
    <property type="evidence" value="ECO:0007669"/>
    <property type="project" value="UniProtKB-KW"/>
</dbReference>
<evidence type="ECO:0000256" key="2">
    <source>
        <dbReference type="ARBA" id="ARBA00004370"/>
    </source>
</evidence>
<evidence type="ECO:0000256" key="1">
    <source>
        <dbReference type="ARBA" id="ARBA00000085"/>
    </source>
</evidence>
<dbReference type="InterPro" id="IPR020635">
    <property type="entry name" value="Tyr_kinase_cat_dom"/>
</dbReference>
<evidence type="ECO:0000256" key="7">
    <source>
        <dbReference type="ARBA" id="ARBA00022741"/>
    </source>
</evidence>
<dbReference type="InterPro" id="IPR029016">
    <property type="entry name" value="GAF-like_dom_sf"/>
</dbReference>
<dbReference type="InterPro" id="IPR053159">
    <property type="entry name" value="Hybrid_Histidine_Kinase"/>
</dbReference>
<dbReference type="SUPFAM" id="SSF52172">
    <property type="entry name" value="CheY-like"/>
    <property type="match status" value="1"/>
</dbReference>
<dbReference type="GO" id="GO:0016020">
    <property type="term" value="C:membrane"/>
    <property type="evidence" value="ECO:0007669"/>
    <property type="project" value="UniProtKB-SubCell"/>
</dbReference>
<dbReference type="CDD" id="cd00130">
    <property type="entry name" value="PAS"/>
    <property type="match status" value="1"/>
</dbReference>
<evidence type="ECO:0000256" key="4">
    <source>
        <dbReference type="ARBA" id="ARBA00022553"/>
    </source>
</evidence>
<dbReference type="Pfam" id="PF01590">
    <property type="entry name" value="GAF"/>
    <property type="match status" value="1"/>
</dbReference>
<dbReference type="InterPro" id="IPR001789">
    <property type="entry name" value="Sig_transdc_resp-reg_receiver"/>
</dbReference>
<dbReference type="Proteomes" id="UP000014803">
    <property type="component" value="Chromosome"/>
</dbReference>
<dbReference type="InterPro" id="IPR013656">
    <property type="entry name" value="PAS_4"/>
</dbReference>
<evidence type="ECO:0000256" key="3">
    <source>
        <dbReference type="ARBA" id="ARBA00012438"/>
    </source>
</evidence>
<dbReference type="eggNOG" id="COG0515">
    <property type="taxonomic scope" value="Bacteria"/>
</dbReference>
<dbReference type="Gene3D" id="1.10.287.130">
    <property type="match status" value="1"/>
</dbReference>
<evidence type="ECO:0000259" key="14">
    <source>
        <dbReference type="PROSITE" id="PS50109"/>
    </source>
</evidence>
<dbReference type="InterPro" id="IPR003661">
    <property type="entry name" value="HisK_dim/P_dom"/>
</dbReference>